<feature type="compositionally biased region" description="Polar residues" evidence="1">
    <location>
        <begin position="323"/>
        <end position="336"/>
    </location>
</feature>
<accession>A0A9P0GDK5</accession>
<keyword evidence="4" id="KW-1185">Reference proteome</keyword>
<dbReference type="PANTHER" id="PTHR21505">
    <property type="entry name" value="MADF DOMAIN-CONTAINING PROTEIN-RELATED"/>
    <property type="match status" value="1"/>
</dbReference>
<proteinExistence type="predicted"/>
<gene>
    <name evidence="3" type="ORF">PSYICH_LOCUS7080</name>
</gene>
<evidence type="ECO:0000256" key="1">
    <source>
        <dbReference type="SAM" id="MobiDB-lite"/>
    </source>
</evidence>
<dbReference type="OrthoDB" id="8196929at2759"/>
<sequence length="364" mass="41054">MAKGLKYSIKKSYKLLEVENLPTLICPNMRRDILSPLLSGKALRILIPFATSSLCDAGFLAVASWHNMETKAKSKNARIKNYRGGAPLRDILTSWEESIVNSIGPTTSVGHPEIKESLITSDLDKEKDLQENLIEHLLNSFSLVSGFVDRDCSLSSLLWLKKWSAELTIKFLEGYESYPCLWDVHSSSYKNKDGHENAHQKLSELMDIEGFGIAEVKTKISSIRNAYALELTKIKKSQHSGAGQEVKEIWRKLRDCHRDALRRQGKRKSGDAAKAIKLWTYQDERSNTIEVNLVSPASQDFTEGANENTQDDEVDQAEEPQYIQRSRGNTVATPDTPNIGAKKRKIDIMLFYDLDIHNMPVSVI</sequence>
<evidence type="ECO:0000313" key="4">
    <source>
        <dbReference type="Proteomes" id="UP001153636"/>
    </source>
</evidence>
<feature type="domain" description="MADF" evidence="2">
    <location>
        <begin position="170"/>
        <end position="264"/>
    </location>
</feature>
<protein>
    <recommendedName>
        <fullName evidence="2">MADF domain-containing protein</fullName>
    </recommendedName>
</protein>
<feature type="compositionally biased region" description="Polar residues" evidence="1">
    <location>
        <begin position="296"/>
        <end position="308"/>
    </location>
</feature>
<dbReference type="PROSITE" id="PS51029">
    <property type="entry name" value="MADF"/>
    <property type="match status" value="1"/>
</dbReference>
<dbReference type="PANTHER" id="PTHR21505:SF8">
    <property type="entry name" value="DPT-YFP REPRESSOR BY OVEREXPRESSION, ISOFORM D-RELATED"/>
    <property type="match status" value="1"/>
</dbReference>
<dbReference type="SMART" id="SM00595">
    <property type="entry name" value="MADF"/>
    <property type="match status" value="1"/>
</dbReference>
<dbReference type="InterPro" id="IPR006578">
    <property type="entry name" value="MADF-dom"/>
</dbReference>
<evidence type="ECO:0000259" key="2">
    <source>
        <dbReference type="PROSITE" id="PS51029"/>
    </source>
</evidence>
<dbReference type="AlphaFoldDB" id="A0A9P0GDK5"/>
<dbReference type="EMBL" id="OV651814">
    <property type="protein sequence ID" value="CAH1107016.1"/>
    <property type="molecule type" value="Genomic_DNA"/>
</dbReference>
<feature type="region of interest" description="Disordered" evidence="1">
    <location>
        <begin position="296"/>
        <end position="338"/>
    </location>
</feature>
<organism evidence="3 4">
    <name type="scientific">Psylliodes chrysocephalus</name>
    <dbReference type="NCBI Taxonomy" id="3402493"/>
    <lineage>
        <taxon>Eukaryota</taxon>
        <taxon>Metazoa</taxon>
        <taxon>Ecdysozoa</taxon>
        <taxon>Arthropoda</taxon>
        <taxon>Hexapoda</taxon>
        <taxon>Insecta</taxon>
        <taxon>Pterygota</taxon>
        <taxon>Neoptera</taxon>
        <taxon>Endopterygota</taxon>
        <taxon>Coleoptera</taxon>
        <taxon>Polyphaga</taxon>
        <taxon>Cucujiformia</taxon>
        <taxon>Chrysomeloidea</taxon>
        <taxon>Chrysomelidae</taxon>
        <taxon>Galerucinae</taxon>
        <taxon>Alticini</taxon>
        <taxon>Psylliodes</taxon>
    </lineage>
</organism>
<evidence type="ECO:0000313" key="3">
    <source>
        <dbReference type="EMBL" id="CAH1107016.1"/>
    </source>
</evidence>
<name>A0A9P0GDK5_9CUCU</name>
<dbReference type="Pfam" id="PF10545">
    <property type="entry name" value="MADF_DNA_bdg"/>
    <property type="match status" value="1"/>
</dbReference>
<reference evidence="3" key="1">
    <citation type="submission" date="2022-01" db="EMBL/GenBank/DDBJ databases">
        <authorList>
            <person name="King R."/>
        </authorList>
    </citation>
    <scope>NUCLEOTIDE SEQUENCE</scope>
</reference>
<feature type="compositionally biased region" description="Acidic residues" evidence="1">
    <location>
        <begin position="309"/>
        <end position="318"/>
    </location>
</feature>
<dbReference type="Proteomes" id="UP001153636">
    <property type="component" value="Chromosome 2"/>
</dbReference>